<dbReference type="EMBL" id="JAAXPR010000007">
    <property type="protein sequence ID" value="NKZ20293.1"/>
    <property type="molecule type" value="Genomic_DNA"/>
</dbReference>
<dbReference type="SUPFAM" id="SSF110849">
    <property type="entry name" value="ParB/Sulfiredoxin"/>
    <property type="match status" value="1"/>
</dbReference>
<dbReference type="Proteomes" id="UP000522720">
    <property type="component" value="Unassembled WGS sequence"/>
</dbReference>
<reference evidence="1 2" key="1">
    <citation type="submission" date="2020-04" db="EMBL/GenBank/DDBJ databases">
        <title>MicrobeNet Type strains.</title>
        <authorList>
            <person name="Nicholson A.C."/>
        </authorList>
    </citation>
    <scope>NUCLEOTIDE SEQUENCE [LARGE SCALE GENOMIC DNA]</scope>
    <source>
        <strain evidence="1 2">CCUG 69612</strain>
    </source>
</reference>
<name>A0A7X6MZH8_9STRE</name>
<gene>
    <name evidence="1" type="ORF">HF992_05460</name>
</gene>
<comment type="caution">
    <text evidence="1">The sequence shown here is derived from an EMBL/GenBank/DDBJ whole genome shotgun (WGS) entry which is preliminary data.</text>
</comment>
<dbReference type="AlphaFoldDB" id="A0A7X6MZH8"/>
<organism evidence="1 2">
    <name type="scientific">Streptococcus ovuberis</name>
    <dbReference type="NCBI Taxonomy" id="1936207"/>
    <lineage>
        <taxon>Bacteria</taxon>
        <taxon>Bacillati</taxon>
        <taxon>Bacillota</taxon>
        <taxon>Bacilli</taxon>
        <taxon>Lactobacillales</taxon>
        <taxon>Streptococcaceae</taxon>
        <taxon>Streptococcus</taxon>
    </lineage>
</organism>
<dbReference type="RefSeq" id="WP_168549049.1">
    <property type="nucleotide sequence ID" value="NZ_JAAXPR010000007.1"/>
</dbReference>
<keyword evidence="2" id="KW-1185">Reference proteome</keyword>
<dbReference type="CDD" id="cd16387">
    <property type="entry name" value="ParB_N_Srx"/>
    <property type="match status" value="1"/>
</dbReference>
<evidence type="ECO:0000313" key="1">
    <source>
        <dbReference type="EMBL" id="NKZ20293.1"/>
    </source>
</evidence>
<accession>A0A7X6MZH8</accession>
<evidence type="ECO:0008006" key="3">
    <source>
        <dbReference type="Google" id="ProtNLM"/>
    </source>
</evidence>
<evidence type="ECO:0000313" key="2">
    <source>
        <dbReference type="Proteomes" id="UP000522720"/>
    </source>
</evidence>
<dbReference type="Gene3D" id="3.90.1530.10">
    <property type="entry name" value="Conserved hypothetical protein from pyrococcus furiosus pfu- 392566-001, ParB domain"/>
    <property type="match status" value="1"/>
</dbReference>
<protein>
    <recommendedName>
        <fullName evidence="3">Histone acetyltransferase</fullName>
    </recommendedName>
</protein>
<dbReference type="InterPro" id="IPR036086">
    <property type="entry name" value="ParB/Sulfiredoxin_sf"/>
</dbReference>
<proteinExistence type="predicted"/>
<sequence>MKNFPILNLQPSQFYLSEAKLQAIEVWFNPQDLAGFEPIAVKYLDGQWIVVDGHSRLFVAYQKGLEALPVILEEEDWNWDFYRFCVEATKEKRIVSIADLATRRLPQDLYEVKWIGWCQAIFDKYFSKKE</sequence>